<feature type="compositionally biased region" description="Basic and acidic residues" evidence="5">
    <location>
        <begin position="1"/>
        <end position="10"/>
    </location>
</feature>
<evidence type="ECO:0000256" key="4">
    <source>
        <dbReference type="ARBA" id="ARBA00023242"/>
    </source>
</evidence>
<dbReference type="RefSeq" id="XP_018005756.1">
    <property type="nucleotide sequence ID" value="XM_018147246.1"/>
</dbReference>
<keyword evidence="7" id="KW-1185">Reference proteome</keyword>
<gene>
    <name evidence="6" type="ORF">AB675_691</name>
</gene>
<reference evidence="6 7" key="1">
    <citation type="submission" date="2015-06" db="EMBL/GenBank/DDBJ databases">
        <title>Draft genome of the ant-associated black yeast Phialophora attae CBS 131958.</title>
        <authorList>
            <person name="Moreno L.F."/>
            <person name="Stielow B.J."/>
            <person name="de Hoog S."/>
            <person name="Vicente V.A."/>
            <person name="Weiss V.A."/>
            <person name="de Vries M."/>
            <person name="Cruz L.M."/>
            <person name="Souza E.M."/>
        </authorList>
    </citation>
    <scope>NUCLEOTIDE SEQUENCE [LARGE SCALE GENOMIC DNA]</scope>
    <source>
        <strain evidence="6 7">CBS 131958</strain>
    </source>
</reference>
<dbReference type="GO" id="GO:0030688">
    <property type="term" value="C:preribosome, small subunit precursor"/>
    <property type="evidence" value="ECO:0007669"/>
    <property type="project" value="InterPro"/>
</dbReference>
<comment type="subcellular location">
    <subcellularLocation>
        <location evidence="1">Nucleus</location>
        <location evidence="1">Nucleolus</location>
    </subcellularLocation>
</comment>
<dbReference type="GO" id="GO:0000462">
    <property type="term" value="P:maturation of SSU-rRNA from tricistronic rRNA transcript (SSU-rRNA, 5.8S rRNA, LSU-rRNA)"/>
    <property type="evidence" value="ECO:0007669"/>
    <property type="project" value="InterPro"/>
</dbReference>
<dbReference type="OrthoDB" id="5429132at2759"/>
<comment type="caution">
    <text evidence="6">The sequence shown here is derived from an EMBL/GenBank/DDBJ whole genome shotgun (WGS) entry which is preliminary data.</text>
</comment>
<proteinExistence type="inferred from homology"/>
<evidence type="ECO:0000256" key="3">
    <source>
        <dbReference type="ARBA" id="ARBA00021321"/>
    </source>
</evidence>
<sequence length="208" mass="22138">MAPTQPDHRTARPAKSILKSSDKPIIATKSKPKPVAPESLFPNTKADKRRIKHANLISKVHKSSAAASKNAKRQRRPNKKLVATLDSLADALPDADDSPASEGAVGGAVTIRDGADVVDQVNVIRRKSMKSKPGALKRKQALDNQERARWAKNLAQLSAPDNRASAGGNGHDAAAVPVVGSTQDRWAALRGFIGQTLERRADVVASKG</sequence>
<comment type="similarity">
    <text evidence="2">Belongs to the SLX9 family.</text>
</comment>
<keyword evidence="4" id="KW-0539">Nucleus</keyword>
<evidence type="ECO:0000256" key="2">
    <source>
        <dbReference type="ARBA" id="ARBA00011022"/>
    </source>
</evidence>
<accession>A0A0N1HBW6</accession>
<feature type="region of interest" description="Disordered" evidence="5">
    <location>
        <begin position="1"/>
        <end position="80"/>
    </location>
</feature>
<dbReference type="Proteomes" id="UP000038010">
    <property type="component" value="Unassembled WGS sequence"/>
</dbReference>
<evidence type="ECO:0000313" key="7">
    <source>
        <dbReference type="Proteomes" id="UP000038010"/>
    </source>
</evidence>
<dbReference type="AlphaFoldDB" id="A0A0N1HBW6"/>
<dbReference type="InterPro" id="IPR028160">
    <property type="entry name" value="Slx9-like"/>
</dbReference>
<evidence type="ECO:0000313" key="6">
    <source>
        <dbReference type="EMBL" id="KPI45793.1"/>
    </source>
</evidence>
<evidence type="ECO:0000256" key="5">
    <source>
        <dbReference type="SAM" id="MobiDB-lite"/>
    </source>
</evidence>
<feature type="compositionally biased region" description="Basic residues" evidence="5">
    <location>
        <begin position="70"/>
        <end position="79"/>
    </location>
</feature>
<dbReference type="GeneID" id="28739114"/>
<dbReference type="GO" id="GO:0005730">
    <property type="term" value="C:nucleolus"/>
    <property type="evidence" value="ECO:0007669"/>
    <property type="project" value="UniProtKB-SubCell"/>
</dbReference>
<dbReference type="Pfam" id="PF15341">
    <property type="entry name" value="SLX9"/>
    <property type="match status" value="1"/>
</dbReference>
<dbReference type="GO" id="GO:0030686">
    <property type="term" value="C:90S preribosome"/>
    <property type="evidence" value="ECO:0007669"/>
    <property type="project" value="InterPro"/>
</dbReference>
<evidence type="ECO:0000256" key="1">
    <source>
        <dbReference type="ARBA" id="ARBA00004604"/>
    </source>
</evidence>
<dbReference type="EMBL" id="LFJN01000001">
    <property type="protein sequence ID" value="KPI45793.1"/>
    <property type="molecule type" value="Genomic_DNA"/>
</dbReference>
<protein>
    <recommendedName>
        <fullName evidence="3">Ribosome biogenesis protein SLX9</fullName>
    </recommendedName>
</protein>
<name>A0A0N1HBW6_9EURO</name>
<organism evidence="6 7">
    <name type="scientific">Cyphellophora attinorum</name>
    <dbReference type="NCBI Taxonomy" id="1664694"/>
    <lineage>
        <taxon>Eukaryota</taxon>
        <taxon>Fungi</taxon>
        <taxon>Dikarya</taxon>
        <taxon>Ascomycota</taxon>
        <taxon>Pezizomycotina</taxon>
        <taxon>Eurotiomycetes</taxon>
        <taxon>Chaetothyriomycetidae</taxon>
        <taxon>Chaetothyriales</taxon>
        <taxon>Cyphellophoraceae</taxon>
        <taxon>Cyphellophora</taxon>
    </lineage>
</organism>
<dbReference type="VEuPathDB" id="FungiDB:AB675_691"/>